<dbReference type="PANTHER" id="PTHR34853">
    <property type="match status" value="1"/>
</dbReference>
<dbReference type="GO" id="GO:0016042">
    <property type="term" value="P:lipid catabolic process"/>
    <property type="evidence" value="ECO:0007669"/>
    <property type="project" value="InterPro"/>
</dbReference>
<gene>
    <name evidence="2" type="ORF">ACH24_02625</name>
</gene>
<name>A0AAC8VD63_9GAMM</name>
<dbReference type="PANTHER" id="PTHR34853:SF1">
    <property type="entry name" value="LIPASE 5"/>
    <property type="match status" value="1"/>
</dbReference>
<dbReference type="SUPFAM" id="SSF53474">
    <property type="entry name" value="alpha/beta-Hydrolases"/>
    <property type="match status" value="1"/>
</dbReference>
<dbReference type="InterPro" id="IPR005152">
    <property type="entry name" value="Lipase_secreted"/>
</dbReference>
<dbReference type="RefSeq" id="WP_064461044.1">
    <property type="nucleotide sequence ID" value="NZ_CP012505.1"/>
</dbReference>
<keyword evidence="3" id="KW-1185">Reference proteome</keyword>
<evidence type="ECO:0000313" key="2">
    <source>
        <dbReference type="EMBL" id="ALB01628.1"/>
    </source>
</evidence>
<dbReference type="Proteomes" id="UP000242800">
    <property type="component" value="Chromosome"/>
</dbReference>
<protein>
    <submittedName>
        <fullName evidence="2">Lysophospholipase</fullName>
    </submittedName>
</protein>
<dbReference type="GO" id="GO:0004806">
    <property type="term" value="F:triacylglycerol lipase activity"/>
    <property type="evidence" value="ECO:0007669"/>
    <property type="project" value="InterPro"/>
</dbReference>
<evidence type="ECO:0000256" key="1">
    <source>
        <dbReference type="SAM" id="SignalP"/>
    </source>
</evidence>
<feature type="chain" id="PRO_5042275140" evidence="1">
    <location>
        <begin position="23"/>
        <end position="498"/>
    </location>
</feature>
<sequence length="498" mass="56179">MKKTTFLSLILFCCLGHGNVVYSITWKTADVVRDFKTKYFCNKNLSKQDCDKNINNIQQYGIDINSLGNTDIKNIKLDKIIYQTTNTFAATGKITSKVSGLLMLPETDSPKGVVLYYHHTIFDNAGVPSNFSKDNQTSLIFDVTYAAIYAANGYIVVAPDYIGQGDDYKNYHPYVLYPKQTVNTAVDLLNDVSNEIRKKYNLDASATLNLFSVGYSEGGGYSIWSAKCLGWQGNCQGVNKLDKLYKYRAAAGLSGAYDISHTTLGFMIDNNDSQKYALHNKLATSMLKPGLMVNTLISYLHYSNISKTISINDFDKGFFEMQCSIFPQEKCNIAGKHYTLDSLFLQKHILNKDFAGAIFNSALYKKYPHQQSASHYAIPTGNNSMYDLFNDKIFSNPELIKTMKAADIVDFGEKTRTPLYLFALKEDSIVTRLNYDKFMKNANAIVNGFVLDNNKILTNTIDWLPIKLDINEVDHVTVETYANLFAYNYINDMNNVYS</sequence>
<reference evidence="2 3" key="1">
    <citation type="journal article" date="2016" name="Int. J. Syst. Evol. Microbiol.">
        <title>Reclassification of Wolbachia persica as Francisella persica comb. nov. and emended description of the family Francisellaceae.</title>
        <authorList>
            <person name="Larson M.A."/>
            <person name="Nalbantoglu U."/>
            <person name="Sayood K."/>
            <person name="Zentz E.B."/>
            <person name="Cer R.Z."/>
            <person name="Iwen P.C."/>
            <person name="Francesconi S.C."/>
            <person name="Bishop-Lilly K.A."/>
            <person name="Mokashi V.P."/>
            <person name="Sjostedt A."/>
            <person name="Hinrichs S.H."/>
        </authorList>
    </citation>
    <scope>NUCLEOTIDE SEQUENCE [LARGE SCALE GENOMIC DNA]</scope>
    <source>
        <strain evidence="2 3">FSC845</strain>
    </source>
</reference>
<dbReference type="EMBL" id="CP012505">
    <property type="protein sequence ID" value="ALB01628.1"/>
    <property type="molecule type" value="Genomic_DNA"/>
</dbReference>
<dbReference type="KEGG" id="fper:ACH24_02625"/>
<dbReference type="AlphaFoldDB" id="A0AAC8VD63"/>
<dbReference type="InterPro" id="IPR029058">
    <property type="entry name" value="AB_hydrolase_fold"/>
</dbReference>
<organism evidence="2 3">
    <name type="scientific">Francisella persica ATCC VR-331</name>
    <dbReference type="NCBI Taxonomy" id="1086726"/>
    <lineage>
        <taxon>Bacteria</taxon>
        <taxon>Pseudomonadati</taxon>
        <taxon>Pseudomonadota</taxon>
        <taxon>Gammaproteobacteria</taxon>
        <taxon>Thiotrichales</taxon>
        <taxon>Francisellaceae</taxon>
        <taxon>Francisella</taxon>
    </lineage>
</organism>
<proteinExistence type="predicted"/>
<accession>A0AAC8VD63</accession>
<dbReference type="Gene3D" id="3.40.50.1820">
    <property type="entry name" value="alpha/beta hydrolase"/>
    <property type="match status" value="1"/>
</dbReference>
<feature type="signal peptide" evidence="1">
    <location>
        <begin position="1"/>
        <end position="22"/>
    </location>
</feature>
<evidence type="ECO:0000313" key="3">
    <source>
        <dbReference type="Proteomes" id="UP000242800"/>
    </source>
</evidence>
<keyword evidence="1" id="KW-0732">Signal</keyword>